<comment type="caution">
    <text evidence="2">The sequence shown here is derived from an EMBL/GenBank/DDBJ whole genome shotgun (WGS) entry which is preliminary data.</text>
</comment>
<dbReference type="InterPro" id="IPR025319">
    <property type="entry name" value="DUF4224"/>
</dbReference>
<accession>A0A3S0X6K0</accession>
<reference evidence="2 3" key="1">
    <citation type="submission" date="2018-12" db="EMBL/GenBank/DDBJ databases">
        <title>The genome sequences of Variovorax guangxiensis DSM 27352.</title>
        <authorList>
            <person name="Gao J."/>
            <person name="Sun J."/>
        </authorList>
    </citation>
    <scope>NUCLEOTIDE SEQUENCE [LARGE SCALE GENOMIC DNA]</scope>
    <source>
        <strain evidence="2 3">DSM 27352</strain>
    </source>
</reference>
<name>A0A3S0X6K0_9BURK</name>
<protein>
    <submittedName>
        <fullName evidence="2">DUF4224 domain-containing protein</fullName>
    </submittedName>
</protein>
<evidence type="ECO:0000259" key="1">
    <source>
        <dbReference type="Pfam" id="PF13986"/>
    </source>
</evidence>
<dbReference type="Pfam" id="PF13986">
    <property type="entry name" value="DUF4224"/>
    <property type="match status" value="1"/>
</dbReference>
<evidence type="ECO:0000313" key="2">
    <source>
        <dbReference type="EMBL" id="RUR65871.1"/>
    </source>
</evidence>
<gene>
    <name evidence="2" type="ORF">EJP67_02230</name>
</gene>
<sequence length="95" mass="10541">MTLPLFLTDAEIAEICDPLKSPAAQKRFLRAFGMVVNEKPNGKPLVVRSHAEWVLSGRIGPSAGPAAFDPRTQPNVEGLLEHLSKRKLRRPKKED</sequence>
<dbReference type="Proteomes" id="UP000281118">
    <property type="component" value="Unassembled WGS sequence"/>
</dbReference>
<dbReference type="OrthoDB" id="8910501at2"/>
<evidence type="ECO:0000313" key="3">
    <source>
        <dbReference type="Proteomes" id="UP000281118"/>
    </source>
</evidence>
<proteinExistence type="predicted"/>
<dbReference type="RefSeq" id="WP_126018965.1">
    <property type="nucleotide sequence ID" value="NZ_RXFT01000001.1"/>
</dbReference>
<dbReference type="EMBL" id="RXFT01000001">
    <property type="protein sequence ID" value="RUR65871.1"/>
    <property type="molecule type" value="Genomic_DNA"/>
</dbReference>
<feature type="domain" description="DUF4224" evidence="1">
    <location>
        <begin position="6"/>
        <end position="51"/>
    </location>
</feature>
<dbReference type="AlphaFoldDB" id="A0A3S0X6K0"/>
<organism evidence="2 3">
    <name type="scientific">Variovorax guangxiensis</name>
    <dbReference type="NCBI Taxonomy" id="1775474"/>
    <lineage>
        <taxon>Bacteria</taxon>
        <taxon>Pseudomonadati</taxon>
        <taxon>Pseudomonadota</taxon>
        <taxon>Betaproteobacteria</taxon>
        <taxon>Burkholderiales</taxon>
        <taxon>Comamonadaceae</taxon>
        <taxon>Variovorax</taxon>
    </lineage>
</organism>